<organism evidence="1 2">
    <name type="scientific">Candidatus Wildermuthbacteria bacterium RIFCSPHIGHO2_12_FULL_40_12</name>
    <dbReference type="NCBI Taxonomy" id="1802457"/>
    <lineage>
        <taxon>Bacteria</taxon>
        <taxon>Candidatus Wildermuthiibacteriota</taxon>
    </lineage>
</organism>
<sequence length="115" mass="13010">MFRFEELDIWRLSVDYGKGCYAIASEFPKHELFALGSQLRRASLSISNNIAEGSVGSSANFKKYINTAIGSVLETVNILNFAYEIGYINLDIKKEKYNQAELLIKKMRSFANSLD</sequence>
<dbReference type="InterPro" id="IPR012657">
    <property type="entry name" value="23S_rRNA-intervening_sequence"/>
</dbReference>
<dbReference type="Pfam" id="PF05635">
    <property type="entry name" value="23S_rRNA_IVP"/>
    <property type="match status" value="1"/>
</dbReference>
<proteinExistence type="predicted"/>
<comment type="caution">
    <text evidence="1">The sequence shown here is derived from an EMBL/GenBank/DDBJ whole genome shotgun (WGS) entry which is preliminary data.</text>
</comment>
<dbReference type="InterPro" id="IPR036583">
    <property type="entry name" value="23S_rRNA_IVS_sf"/>
</dbReference>
<dbReference type="CDD" id="cd16377">
    <property type="entry name" value="23S_rRNA_IVP_like"/>
    <property type="match status" value="1"/>
</dbReference>
<evidence type="ECO:0000313" key="1">
    <source>
        <dbReference type="EMBL" id="OHA70185.1"/>
    </source>
</evidence>
<evidence type="ECO:0008006" key="3">
    <source>
        <dbReference type="Google" id="ProtNLM"/>
    </source>
</evidence>
<dbReference type="AlphaFoldDB" id="A0A1G2RBH1"/>
<dbReference type="SUPFAM" id="SSF158446">
    <property type="entry name" value="IVS-encoded protein-like"/>
    <property type="match status" value="1"/>
</dbReference>
<dbReference type="STRING" id="1802457.A3F15_00395"/>
<name>A0A1G2RBH1_9BACT</name>
<dbReference type="Gene3D" id="1.20.1440.60">
    <property type="entry name" value="23S rRNA-intervening sequence"/>
    <property type="match status" value="1"/>
</dbReference>
<evidence type="ECO:0000313" key="2">
    <source>
        <dbReference type="Proteomes" id="UP000177078"/>
    </source>
</evidence>
<dbReference type="NCBIfam" id="TIGR02436">
    <property type="entry name" value="four helix bundle protein"/>
    <property type="match status" value="1"/>
</dbReference>
<dbReference type="PANTHER" id="PTHR38471:SF2">
    <property type="entry name" value="FOUR HELIX BUNDLE PROTEIN"/>
    <property type="match status" value="1"/>
</dbReference>
<dbReference type="EMBL" id="MHUC01000035">
    <property type="protein sequence ID" value="OHA70185.1"/>
    <property type="molecule type" value="Genomic_DNA"/>
</dbReference>
<dbReference type="PANTHER" id="PTHR38471">
    <property type="entry name" value="FOUR HELIX BUNDLE PROTEIN"/>
    <property type="match status" value="1"/>
</dbReference>
<protein>
    <recommendedName>
        <fullName evidence="3">Four helix bundle protein</fullName>
    </recommendedName>
</protein>
<gene>
    <name evidence="1" type="ORF">A3F15_00395</name>
</gene>
<dbReference type="Proteomes" id="UP000177078">
    <property type="component" value="Unassembled WGS sequence"/>
</dbReference>
<reference evidence="1 2" key="1">
    <citation type="journal article" date="2016" name="Nat. Commun.">
        <title>Thousands of microbial genomes shed light on interconnected biogeochemical processes in an aquifer system.</title>
        <authorList>
            <person name="Anantharaman K."/>
            <person name="Brown C.T."/>
            <person name="Hug L.A."/>
            <person name="Sharon I."/>
            <person name="Castelle C.J."/>
            <person name="Probst A.J."/>
            <person name="Thomas B.C."/>
            <person name="Singh A."/>
            <person name="Wilkins M.J."/>
            <person name="Karaoz U."/>
            <person name="Brodie E.L."/>
            <person name="Williams K.H."/>
            <person name="Hubbard S.S."/>
            <person name="Banfield J.F."/>
        </authorList>
    </citation>
    <scope>NUCLEOTIDE SEQUENCE [LARGE SCALE GENOMIC DNA]</scope>
</reference>
<accession>A0A1G2RBH1</accession>